<dbReference type="GO" id="GO:0005886">
    <property type="term" value="C:plasma membrane"/>
    <property type="evidence" value="ECO:0007669"/>
    <property type="project" value="TreeGrafter"/>
</dbReference>
<dbReference type="PANTHER" id="PTHR45436:SF15">
    <property type="entry name" value="SENSOR HISTIDINE KINASE CUSS"/>
    <property type="match status" value="1"/>
</dbReference>
<dbReference type="PROSITE" id="PS50885">
    <property type="entry name" value="HAMP"/>
    <property type="match status" value="1"/>
</dbReference>
<evidence type="ECO:0000256" key="3">
    <source>
        <dbReference type="ARBA" id="ARBA00012438"/>
    </source>
</evidence>
<evidence type="ECO:0000256" key="4">
    <source>
        <dbReference type="ARBA" id="ARBA00022553"/>
    </source>
</evidence>
<accession>A0A3G8WDM6</accession>
<dbReference type="PROSITE" id="PS50109">
    <property type="entry name" value="HIS_KIN"/>
    <property type="match status" value="1"/>
</dbReference>
<dbReference type="CDD" id="cd00082">
    <property type="entry name" value="HisKA"/>
    <property type="match status" value="1"/>
</dbReference>
<keyword evidence="4" id="KW-0597">Phosphoprotein</keyword>
<comment type="subcellular location">
    <subcellularLocation>
        <location evidence="2">Membrane</location>
        <topology evidence="2">Multi-pass membrane protein</topology>
    </subcellularLocation>
</comment>
<evidence type="ECO:0000256" key="6">
    <source>
        <dbReference type="ARBA" id="ARBA00022692"/>
    </source>
</evidence>
<dbReference type="AlphaFoldDB" id="A0A3G8WDM6"/>
<keyword evidence="6" id="KW-0812">Transmembrane</keyword>
<dbReference type="EC" id="2.7.13.3" evidence="3"/>
<dbReference type="KEGG" id="apag:EIA51_02015"/>
<evidence type="ECO:0000256" key="8">
    <source>
        <dbReference type="ARBA" id="ARBA00022989"/>
    </source>
</evidence>
<evidence type="ECO:0000256" key="7">
    <source>
        <dbReference type="ARBA" id="ARBA00022777"/>
    </source>
</evidence>
<evidence type="ECO:0000313" key="12">
    <source>
        <dbReference type="Proteomes" id="UP000294229"/>
    </source>
</evidence>
<dbReference type="InterPro" id="IPR004358">
    <property type="entry name" value="Sig_transdc_His_kin-like_C"/>
</dbReference>
<keyword evidence="8" id="KW-1133">Transmembrane helix</keyword>
<comment type="catalytic activity">
    <reaction evidence="1">
        <text>ATP + protein L-histidine = ADP + protein N-phospho-L-histidine.</text>
        <dbReference type="EC" id="2.7.13.3"/>
    </reaction>
</comment>
<dbReference type="InterPro" id="IPR005467">
    <property type="entry name" value="His_kinase_dom"/>
</dbReference>
<evidence type="ECO:0000256" key="2">
    <source>
        <dbReference type="ARBA" id="ARBA00004141"/>
    </source>
</evidence>
<dbReference type="Proteomes" id="UP000294229">
    <property type="component" value="Unassembled WGS sequence"/>
</dbReference>
<dbReference type="Gene3D" id="3.30.565.10">
    <property type="entry name" value="Histidine kinase-like ATPase, C-terminal domain"/>
    <property type="match status" value="1"/>
</dbReference>
<dbReference type="InterPro" id="IPR003594">
    <property type="entry name" value="HATPase_dom"/>
</dbReference>
<evidence type="ECO:0000256" key="5">
    <source>
        <dbReference type="ARBA" id="ARBA00022679"/>
    </source>
</evidence>
<dbReference type="EMBL" id="RQXS01000067">
    <property type="protein sequence ID" value="RZN56408.1"/>
    <property type="molecule type" value="Genomic_DNA"/>
</dbReference>
<evidence type="ECO:0000256" key="9">
    <source>
        <dbReference type="ARBA" id="ARBA00023012"/>
    </source>
</evidence>
<comment type="caution">
    <text evidence="11">The sequence shown here is derived from an EMBL/GenBank/DDBJ whole genome shotgun (WGS) entry which is preliminary data.</text>
</comment>
<evidence type="ECO:0000256" key="1">
    <source>
        <dbReference type="ARBA" id="ARBA00000085"/>
    </source>
</evidence>
<keyword evidence="7" id="KW-0418">Kinase</keyword>
<dbReference type="InterPro" id="IPR036890">
    <property type="entry name" value="HATPase_C_sf"/>
</dbReference>
<sequence>MMRSIKARLSFSLILTVVIVAILGSGWAFYDTYYQTHKLQDEMLKQISSYISPHFVHEEKYNENGIAVYFIAKDKPTDQLKLPENPQNDFYTFARKKGHYAVLNNKKNSFHYDLKNAGKLYRGYLRTVPQGVIVVLQENEYREDLAIHAALANFLPFMLILPLIAVLIYVITRQTMQPIERLSQKVLQRSQQDLTPLPTNHLPNEITGFVLAINQFLARTDRFIQQQKRFIADASHELRSPMTVISLQAERLTQHPLPTETVQQVAQLNQSIQRSRHLLEQLLSLARMQNGEKTHRTLCAIQSVFSQVIADLYPLAEQKQQDLGVESPQPIFFQGNETELYLLIKILVDNAIRYTPTGSRIDLWAEDRAEHLILNVEDNGNGIPTAERQRVFDPFYRILGSDQMGSGLGLAIAQQIVQNYGGKIELRDSRHFPTGLWVRVSLAK</sequence>
<dbReference type="SUPFAM" id="SSF55874">
    <property type="entry name" value="ATPase domain of HSP90 chaperone/DNA topoisomerase II/histidine kinase"/>
    <property type="match status" value="1"/>
</dbReference>
<dbReference type="InterPro" id="IPR003661">
    <property type="entry name" value="HisK_dim/P_dom"/>
</dbReference>
<evidence type="ECO:0000256" key="10">
    <source>
        <dbReference type="ARBA" id="ARBA00023136"/>
    </source>
</evidence>
<dbReference type="SUPFAM" id="SSF47384">
    <property type="entry name" value="Homodimeric domain of signal transducing histidine kinase"/>
    <property type="match status" value="1"/>
</dbReference>
<dbReference type="Pfam" id="PF00512">
    <property type="entry name" value="HisKA"/>
    <property type="match status" value="1"/>
</dbReference>
<dbReference type="Gene3D" id="1.10.287.130">
    <property type="match status" value="1"/>
</dbReference>
<dbReference type="InterPro" id="IPR003660">
    <property type="entry name" value="HAMP_dom"/>
</dbReference>
<keyword evidence="5" id="KW-0808">Transferase</keyword>
<name>A0A3G8WDM6_AVIPA</name>
<dbReference type="PRINTS" id="PR00344">
    <property type="entry name" value="BCTRLSENSOR"/>
</dbReference>
<evidence type="ECO:0000313" key="11">
    <source>
        <dbReference type="EMBL" id="RZN56408.1"/>
    </source>
</evidence>
<dbReference type="CDD" id="cd00075">
    <property type="entry name" value="HATPase"/>
    <property type="match status" value="1"/>
</dbReference>
<dbReference type="SMART" id="SM00387">
    <property type="entry name" value="HATPase_c"/>
    <property type="match status" value="1"/>
</dbReference>
<reference evidence="11 12" key="1">
    <citation type="submission" date="2018-11" db="EMBL/GenBank/DDBJ databases">
        <title>Sequencing Av. paragallinarum serogroups.</title>
        <authorList>
            <person name="Hellmuth J.E."/>
            <person name="Boucher C.E."/>
            <person name="Cason E.D."/>
        </authorList>
    </citation>
    <scope>NUCLEOTIDE SEQUENCE [LARGE SCALE GENOMIC DNA]</scope>
    <source>
        <strain evidence="11 12">SA-3</strain>
    </source>
</reference>
<dbReference type="OrthoDB" id="9809766at2"/>
<gene>
    <name evidence="11" type="ORF">EIG79_10360</name>
</gene>
<dbReference type="InterPro" id="IPR050428">
    <property type="entry name" value="TCS_sensor_his_kinase"/>
</dbReference>
<dbReference type="InterPro" id="IPR036097">
    <property type="entry name" value="HisK_dim/P_sf"/>
</dbReference>
<proteinExistence type="predicted"/>
<dbReference type="PANTHER" id="PTHR45436">
    <property type="entry name" value="SENSOR HISTIDINE KINASE YKOH"/>
    <property type="match status" value="1"/>
</dbReference>
<keyword evidence="9" id="KW-0902">Two-component regulatory system</keyword>
<keyword evidence="10" id="KW-0472">Membrane</keyword>
<dbReference type="SMART" id="SM00388">
    <property type="entry name" value="HisKA"/>
    <property type="match status" value="1"/>
</dbReference>
<dbReference type="Pfam" id="PF02518">
    <property type="entry name" value="HATPase_c"/>
    <property type="match status" value="1"/>
</dbReference>
<dbReference type="GO" id="GO:0000155">
    <property type="term" value="F:phosphorelay sensor kinase activity"/>
    <property type="evidence" value="ECO:0007669"/>
    <property type="project" value="InterPro"/>
</dbReference>
<protein>
    <recommendedName>
        <fullName evidence="3">histidine kinase</fullName>
        <ecNumber evidence="3">2.7.13.3</ecNumber>
    </recommendedName>
</protein>
<organism evidence="11 12">
    <name type="scientific">Avibacterium paragallinarum</name>
    <name type="common">Haemophilus gallinarum</name>
    <dbReference type="NCBI Taxonomy" id="728"/>
    <lineage>
        <taxon>Bacteria</taxon>
        <taxon>Pseudomonadati</taxon>
        <taxon>Pseudomonadota</taxon>
        <taxon>Gammaproteobacteria</taxon>
        <taxon>Pasteurellales</taxon>
        <taxon>Pasteurellaceae</taxon>
        <taxon>Avibacterium</taxon>
    </lineage>
</organism>